<keyword evidence="3" id="KW-0175">Coiled coil</keyword>
<organism evidence="7 8">
    <name type="scientific">Cajanus cajan</name>
    <name type="common">Pigeon pea</name>
    <name type="synonym">Cajanus indicus</name>
    <dbReference type="NCBI Taxonomy" id="3821"/>
    <lineage>
        <taxon>Eukaryota</taxon>
        <taxon>Viridiplantae</taxon>
        <taxon>Streptophyta</taxon>
        <taxon>Embryophyta</taxon>
        <taxon>Tracheophyta</taxon>
        <taxon>Spermatophyta</taxon>
        <taxon>Magnoliopsida</taxon>
        <taxon>eudicotyledons</taxon>
        <taxon>Gunneridae</taxon>
        <taxon>Pentapetalae</taxon>
        <taxon>rosids</taxon>
        <taxon>fabids</taxon>
        <taxon>Fabales</taxon>
        <taxon>Fabaceae</taxon>
        <taxon>Papilionoideae</taxon>
        <taxon>50 kb inversion clade</taxon>
        <taxon>NPAAA clade</taxon>
        <taxon>indigoferoid/millettioid clade</taxon>
        <taxon>Phaseoleae</taxon>
        <taxon>Cajanus</taxon>
    </lineage>
</organism>
<evidence type="ECO:0000256" key="1">
    <source>
        <dbReference type="ARBA" id="ARBA00022670"/>
    </source>
</evidence>
<dbReference type="GO" id="GO:0015074">
    <property type="term" value="P:DNA integration"/>
    <property type="evidence" value="ECO:0007669"/>
    <property type="project" value="InterPro"/>
</dbReference>
<feature type="region of interest" description="Disordered" evidence="4">
    <location>
        <begin position="212"/>
        <end position="243"/>
    </location>
</feature>
<dbReference type="SUPFAM" id="SSF57756">
    <property type="entry name" value="Retrovirus zinc finger-like domains"/>
    <property type="match status" value="1"/>
</dbReference>
<dbReference type="SMART" id="SM00343">
    <property type="entry name" value="ZnF_C2HC"/>
    <property type="match status" value="1"/>
</dbReference>
<feature type="compositionally biased region" description="Basic and acidic residues" evidence="4">
    <location>
        <begin position="728"/>
        <end position="746"/>
    </location>
</feature>
<evidence type="ECO:0000313" key="8">
    <source>
        <dbReference type="Proteomes" id="UP000075243"/>
    </source>
</evidence>
<keyword evidence="2" id="KW-0479">Metal-binding</keyword>
<dbReference type="Pfam" id="PF00098">
    <property type="entry name" value="zf-CCHC"/>
    <property type="match status" value="1"/>
</dbReference>
<evidence type="ECO:0000256" key="3">
    <source>
        <dbReference type="SAM" id="Coils"/>
    </source>
</evidence>
<dbReference type="InterPro" id="IPR012337">
    <property type="entry name" value="RNaseH-like_sf"/>
</dbReference>
<dbReference type="Pfam" id="PF14223">
    <property type="entry name" value="Retrotran_gag_2"/>
    <property type="match status" value="1"/>
</dbReference>
<accession>A0A151TD17</accession>
<evidence type="ECO:0000313" key="7">
    <source>
        <dbReference type="EMBL" id="KYP64949.1"/>
    </source>
</evidence>
<evidence type="ECO:0000256" key="4">
    <source>
        <dbReference type="SAM" id="MobiDB-lite"/>
    </source>
</evidence>
<dbReference type="Proteomes" id="UP000075243">
    <property type="component" value="Chromosome 7"/>
</dbReference>
<gene>
    <name evidence="7" type="ORF">KK1_019563</name>
</gene>
<dbReference type="GO" id="GO:0008233">
    <property type="term" value="F:peptidase activity"/>
    <property type="evidence" value="ECO:0007669"/>
    <property type="project" value="UniProtKB-KW"/>
</dbReference>
<dbReference type="AlphaFoldDB" id="A0A151TD17"/>
<dbReference type="PANTHER" id="PTHR42648">
    <property type="entry name" value="TRANSPOSASE, PUTATIVE-RELATED"/>
    <property type="match status" value="1"/>
</dbReference>
<dbReference type="InterPro" id="IPR036875">
    <property type="entry name" value="Znf_CCHC_sf"/>
</dbReference>
<keyword evidence="2" id="KW-0863">Zinc-finger</keyword>
<feature type="coiled-coil region" evidence="3">
    <location>
        <begin position="181"/>
        <end position="208"/>
    </location>
</feature>
<dbReference type="SUPFAM" id="SSF53098">
    <property type="entry name" value="Ribonuclease H-like"/>
    <property type="match status" value="1"/>
</dbReference>
<dbReference type="GO" id="GO:0008270">
    <property type="term" value="F:zinc ion binding"/>
    <property type="evidence" value="ECO:0007669"/>
    <property type="project" value="UniProtKB-KW"/>
</dbReference>
<dbReference type="InterPro" id="IPR039537">
    <property type="entry name" value="Retrotran_Ty1/copia-like"/>
</dbReference>
<dbReference type="InterPro" id="IPR036397">
    <property type="entry name" value="RNaseH_sf"/>
</dbReference>
<dbReference type="Pfam" id="PF13976">
    <property type="entry name" value="gag_pre-integrs"/>
    <property type="match status" value="1"/>
</dbReference>
<dbReference type="Gene3D" id="3.30.420.10">
    <property type="entry name" value="Ribonuclease H-like superfamily/Ribonuclease H"/>
    <property type="match status" value="1"/>
</dbReference>
<dbReference type="GO" id="GO:0003676">
    <property type="term" value="F:nucleic acid binding"/>
    <property type="evidence" value="ECO:0007669"/>
    <property type="project" value="InterPro"/>
</dbReference>
<keyword evidence="2" id="KW-0862">Zinc</keyword>
<feature type="domain" description="CCHC-type" evidence="5">
    <location>
        <begin position="248"/>
        <end position="263"/>
    </location>
</feature>
<keyword evidence="1" id="KW-0645">Protease</keyword>
<feature type="region of interest" description="Disordered" evidence="4">
    <location>
        <begin position="712"/>
        <end position="756"/>
    </location>
</feature>
<dbReference type="Pfam" id="PF22936">
    <property type="entry name" value="Pol_BBD"/>
    <property type="match status" value="1"/>
</dbReference>
<evidence type="ECO:0000259" key="6">
    <source>
        <dbReference type="PROSITE" id="PS50994"/>
    </source>
</evidence>
<dbReference type="InterPro" id="IPR054722">
    <property type="entry name" value="PolX-like_BBD"/>
</dbReference>
<dbReference type="Pfam" id="PF00665">
    <property type="entry name" value="rve"/>
    <property type="match status" value="1"/>
</dbReference>
<name>A0A151TD17_CAJCA</name>
<dbReference type="InterPro" id="IPR057670">
    <property type="entry name" value="SH3_retrovirus"/>
</dbReference>
<dbReference type="InterPro" id="IPR001584">
    <property type="entry name" value="Integrase_cat-core"/>
</dbReference>
<sequence>MTVPQLSKKINYDNWCLQMKTLLGSQSLWDIVEKGYREPEEDEDQSVAQIATLEKTRVNDKSALYFLYNVVDESGFEKIANAASSKEAWKILEVAHRGNHCVRQIRLQTLRGEFECLKMEDKEQVSEYITRVEKVANQLGRNGESMPASRIVEKILRSLTDDFESIACVIEESKDLSVLSVEELAGSLEAHEQRRRKMKNTLDQALQAQLNLNETRNTQGRTLGGKGRGDHGGRGKGRGSQPRSEVECYKCGKLGHYAKECRSANCYNLVELPSSDEKSEAELDSSCLNNSVWYLDTGASNHMCGEESFFNELIKVKAGFVSFGDDSKVAVKGHGTIKFMQKDGRVGEIRNVYYVPELKSNILSMGQMMEKGNSVLMKDRVLYLKDKHDRLIARVEMKKNRMYKLELNILQNKCLKLDVKDEAMMWHFRFGHLNFGGLAELSRKELVHGLRGVEFDKKFCEACVLGKHTRTSFPNSSEYKVKEQLGLIHTDLCGPISPASFSGKKYFISFIDDFSRKTWVYFLQEKSKAFEAFKKFKVMVEKETNKQIKALRSDRGGEFTSAEFMEYCEEQGIKRFLTAPYSPQQNGVAERKNRTILDMVRAMLKGKNMPEKFWAEAVQCAIYIQNRCPHSKLDDVTPQEAWSGQKPSIHHFKIFGSLAYGHVPAQLRTKLDDRSKKYILIGYDEKAKAYKLYNPVTGKILVSRDVQVDEESEWSWSNSEETSGSSNSERERSEIIGRSSDRTNEHSEEDDEPEQLRTRSLQDIYNSTDELHVVCLLTGTEDIKFEEAILDERWKKEMDEEIRSIGKSEMGSKAELVEEFKEVMKREFEMTDLGIMKYFLGLEVDQRTTGIFVSQKRHRPPRRRGCWTSRGSRGHDTRRSIALWWKRHRNERRRRNLRLWGSFVGKS</sequence>
<keyword evidence="1" id="KW-0378">Hydrolase</keyword>
<dbReference type="Pfam" id="PF25597">
    <property type="entry name" value="SH3_retrovirus"/>
    <property type="match status" value="1"/>
</dbReference>
<protein>
    <submittedName>
        <fullName evidence="7">Retrovirus-related Pol polyprotein from transposon TNT 1-94</fullName>
    </submittedName>
</protein>
<dbReference type="Gramene" id="C.cajan_19010.t">
    <property type="protein sequence ID" value="C.cajan_19010.t"/>
    <property type="gene ID" value="C.cajan_19010"/>
</dbReference>
<reference evidence="7 8" key="1">
    <citation type="journal article" date="2012" name="Nat. Biotechnol.">
        <title>Draft genome sequence of pigeonpea (Cajanus cajan), an orphan legume crop of resource-poor farmers.</title>
        <authorList>
            <person name="Varshney R.K."/>
            <person name="Chen W."/>
            <person name="Li Y."/>
            <person name="Bharti A.K."/>
            <person name="Saxena R.K."/>
            <person name="Schlueter J.A."/>
            <person name="Donoghue M.T."/>
            <person name="Azam S."/>
            <person name="Fan G."/>
            <person name="Whaley A.M."/>
            <person name="Farmer A.D."/>
            <person name="Sheridan J."/>
            <person name="Iwata A."/>
            <person name="Tuteja R."/>
            <person name="Penmetsa R.V."/>
            <person name="Wu W."/>
            <person name="Upadhyaya H.D."/>
            <person name="Yang S.P."/>
            <person name="Shah T."/>
            <person name="Saxena K.B."/>
            <person name="Michael T."/>
            <person name="McCombie W.R."/>
            <person name="Yang B."/>
            <person name="Zhang G."/>
            <person name="Yang H."/>
            <person name="Wang J."/>
            <person name="Spillane C."/>
            <person name="Cook D.R."/>
            <person name="May G.D."/>
            <person name="Xu X."/>
            <person name="Jackson S.A."/>
        </authorList>
    </citation>
    <scope>NUCLEOTIDE SEQUENCE [LARGE SCALE GENOMIC DNA]</scope>
    <source>
        <strain evidence="8">cv. Asha</strain>
    </source>
</reference>
<evidence type="ECO:0000256" key="2">
    <source>
        <dbReference type="PROSITE-ProRule" id="PRU00047"/>
    </source>
</evidence>
<evidence type="ECO:0000259" key="5">
    <source>
        <dbReference type="PROSITE" id="PS50158"/>
    </source>
</evidence>
<proteinExistence type="predicted"/>
<dbReference type="PROSITE" id="PS50994">
    <property type="entry name" value="INTEGRASE"/>
    <property type="match status" value="1"/>
</dbReference>
<dbReference type="OMA" id="ILDERWK"/>
<dbReference type="PANTHER" id="PTHR42648:SF18">
    <property type="entry name" value="RETROTRANSPOSON, UNCLASSIFIED-LIKE PROTEIN"/>
    <property type="match status" value="1"/>
</dbReference>
<dbReference type="Gene3D" id="4.10.60.10">
    <property type="entry name" value="Zinc finger, CCHC-type"/>
    <property type="match status" value="1"/>
</dbReference>
<feature type="compositionally biased region" description="Low complexity" evidence="4">
    <location>
        <begin position="714"/>
        <end position="727"/>
    </location>
</feature>
<feature type="domain" description="Integrase catalytic" evidence="6">
    <location>
        <begin position="470"/>
        <end position="646"/>
    </location>
</feature>
<dbReference type="GO" id="GO:0006508">
    <property type="term" value="P:proteolysis"/>
    <property type="evidence" value="ECO:0007669"/>
    <property type="project" value="UniProtKB-KW"/>
</dbReference>
<dbReference type="InterPro" id="IPR025724">
    <property type="entry name" value="GAG-pre-integrase_dom"/>
</dbReference>
<dbReference type="EMBL" id="CM003609">
    <property type="protein sequence ID" value="KYP64949.1"/>
    <property type="molecule type" value="Genomic_DNA"/>
</dbReference>
<dbReference type="InterPro" id="IPR001878">
    <property type="entry name" value="Znf_CCHC"/>
</dbReference>
<keyword evidence="8" id="KW-1185">Reference proteome</keyword>
<dbReference type="PROSITE" id="PS50158">
    <property type="entry name" value="ZF_CCHC"/>
    <property type="match status" value="1"/>
</dbReference>